<feature type="non-terminal residue" evidence="1">
    <location>
        <position position="1"/>
    </location>
</feature>
<gene>
    <name evidence="1" type="ORF">COCMIDRAFT_96747</name>
</gene>
<dbReference type="OrthoDB" id="3694254at2759"/>
<keyword evidence="2" id="KW-1185">Reference proteome</keyword>
<dbReference type="AlphaFoldDB" id="W6Z5E1"/>
<protein>
    <submittedName>
        <fullName evidence="1">Uncharacterized protein</fullName>
    </submittedName>
</protein>
<dbReference type="KEGG" id="bor:COCMIDRAFT_96747"/>
<evidence type="ECO:0000313" key="1">
    <source>
        <dbReference type="EMBL" id="EUC44988.1"/>
    </source>
</evidence>
<name>W6Z5E1_COCMI</name>
<dbReference type="HOGENOM" id="CLU_2151651_0_0_1"/>
<dbReference type="GeneID" id="19128908"/>
<reference evidence="1 2" key="1">
    <citation type="journal article" date="2013" name="PLoS Genet.">
        <title>Comparative genome structure, secondary metabolite, and effector coding capacity across Cochliobolus pathogens.</title>
        <authorList>
            <person name="Condon B.J."/>
            <person name="Leng Y."/>
            <person name="Wu D."/>
            <person name="Bushley K.E."/>
            <person name="Ohm R.A."/>
            <person name="Otillar R."/>
            <person name="Martin J."/>
            <person name="Schackwitz W."/>
            <person name="Grimwood J."/>
            <person name="MohdZainudin N."/>
            <person name="Xue C."/>
            <person name="Wang R."/>
            <person name="Manning V.A."/>
            <person name="Dhillon B."/>
            <person name="Tu Z.J."/>
            <person name="Steffenson B.J."/>
            <person name="Salamov A."/>
            <person name="Sun H."/>
            <person name="Lowry S."/>
            <person name="LaButti K."/>
            <person name="Han J."/>
            <person name="Copeland A."/>
            <person name="Lindquist E."/>
            <person name="Barry K."/>
            <person name="Schmutz J."/>
            <person name="Baker S.E."/>
            <person name="Ciuffetti L.M."/>
            <person name="Grigoriev I.V."/>
            <person name="Zhong S."/>
            <person name="Turgeon B.G."/>
        </authorList>
    </citation>
    <scope>NUCLEOTIDE SEQUENCE [LARGE SCALE GENOMIC DNA]</scope>
    <source>
        <strain evidence="1 2">ATCC 44560</strain>
    </source>
</reference>
<dbReference type="EMBL" id="KI963993">
    <property type="protein sequence ID" value="EUC44988.1"/>
    <property type="molecule type" value="Genomic_DNA"/>
</dbReference>
<sequence length="112" mass="12116">YTSSSNSCNGRLNWSSVACGGRRGQRAPSALGVWTMHSARAFTQANRATLRCAATCRLRDAWPRTACVGEAWVCLCRGGKWMSSSKTEQTELRRVQACSSTLLVGACARAVK</sequence>
<dbReference type="RefSeq" id="XP_007688492.1">
    <property type="nucleotide sequence ID" value="XM_007690302.1"/>
</dbReference>
<evidence type="ECO:0000313" key="2">
    <source>
        <dbReference type="Proteomes" id="UP000054032"/>
    </source>
</evidence>
<organism evidence="1 2">
    <name type="scientific">Bipolaris oryzae ATCC 44560</name>
    <dbReference type="NCBI Taxonomy" id="930090"/>
    <lineage>
        <taxon>Eukaryota</taxon>
        <taxon>Fungi</taxon>
        <taxon>Dikarya</taxon>
        <taxon>Ascomycota</taxon>
        <taxon>Pezizomycotina</taxon>
        <taxon>Dothideomycetes</taxon>
        <taxon>Pleosporomycetidae</taxon>
        <taxon>Pleosporales</taxon>
        <taxon>Pleosporineae</taxon>
        <taxon>Pleosporaceae</taxon>
        <taxon>Bipolaris</taxon>
    </lineage>
</organism>
<proteinExistence type="predicted"/>
<accession>W6Z5E1</accession>
<dbReference type="Proteomes" id="UP000054032">
    <property type="component" value="Unassembled WGS sequence"/>
</dbReference>